<dbReference type="AlphaFoldDB" id="A0A099YCA3"/>
<protein>
    <recommendedName>
        <fullName evidence="5">TPR repeat-containing protein</fullName>
    </recommendedName>
</protein>
<reference evidence="1 3" key="1">
    <citation type="submission" date="2014-09" db="EMBL/GenBank/DDBJ databases">
        <title>Lactobacillus mucosae CRL573 Genome Sequencing.</title>
        <authorList>
            <person name="Bleckwedel J."/>
            <person name="Teran L.C."/>
            <person name="Bonacina J."/>
            <person name="Saavedra L."/>
            <person name="Mozzi F.B."/>
            <person name="Raya R.R."/>
        </authorList>
    </citation>
    <scope>NUCLEOTIDE SEQUENCE [LARGE SCALE GENOMIC DNA]</scope>
    <source>
        <strain evidence="1 3">CRL573</strain>
    </source>
</reference>
<evidence type="ECO:0000313" key="4">
    <source>
        <dbReference type="Proteomes" id="UP000365705"/>
    </source>
</evidence>
<dbReference type="RefSeq" id="WP_034539874.1">
    <property type="nucleotide sequence ID" value="NZ_CABFNH010000012.1"/>
</dbReference>
<gene>
    <name evidence="2" type="ORF">LMUP508_00997</name>
    <name evidence="1" type="ORF">LX03_04530</name>
</gene>
<dbReference type="Proteomes" id="UP000030001">
    <property type="component" value="Unassembled WGS sequence"/>
</dbReference>
<evidence type="ECO:0000313" key="1">
    <source>
        <dbReference type="EMBL" id="KGL67046.1"/>
    </source>
</evidence>
<proteinExistence type="predicted"/>
<evidence type="ECO:0000313" key="3">
    <source>
        <dbReference type="Proteomes" id="UP000030001"/>
    </source>
</evidence>
<evidence type="ECO:0000313" key="2">
    <source>
        <dbReference type="EMBL" id="VTZ89984.1"/>
    </source>
</evidence>
<dbReference type="EMBL" id="JROC01000029">
    <property type="protein sequence ID" value="KGL67046.1"/>
    <property type="molecule type" value="Genomic_DNA"/>
</dbReference>
<accession>A0A099YCA3</accession>
<dbReference type="Proteomes" id="UP000365705">
    <property type="component" value="Unassembled WGS sequence"/>
</dbReference>
<name>A0A099YCA3_LIMMU</name>
<dbReference type="EMBL" id="CABFNH010000012">
    <property type="protein sequence ID" value="VTZ89984.1"/>
    <property type="molecule type" value="Genomic_DNA"/>
</dbReference>
<evidence type="ECO:0008006" key="5">
    <source>
        <dbReference type="Google" id="ProtNLM"/>
    </source>
</evidence>
<organism evidence="1 3">
    <name type="scientific">Limosilactobacillus mucosae</name>
    <name type="common">Lactobacillus mucosae</name>
    <dbReference type="NCBI Taxonomy" id="97478"/>
    <lineage>
        <taxon>Bacteria</taxon>
        <taxon>Bacillati</taxon>
        <taxon>Bacillota</taxon>
        <taxon>Bacilli</taxon>
        <taxon>Lactobacillales</taxon>
        <taxon>Lactobacillaceae</taxon>
        <taxon>Limosilactobacillus</taxon>
    </lineage>
</organism>
<sequence>MTPLQQEQFHQADQLLDQQHYHEAAQRFAALYEEVDEFAINRQLVRALYEDQQYAEAAFYAVEHLNDYVTSKELMQLLINVELHAQAFVDVRVQLNALPKWHDEFIGQVEQAENEFAAHYQTTLNSQLKQFYHLGDGSFAEQQRRFRAASHLPLKQYLIGAKFLVRDPFVNPLIRSSLMQMLQRLHLTGKIMIYWLDEREHLIDLAKLSDVESIPVVSQVEKMIKRDFSQQDPLSYQMFNQEFHLQLAYLYPLVELAIPDAGAWYQALTAYSKSTDQDQDVVLAKRWQNQIARLAQQLGMH</sequence>
<reference evidence="2 4" key="2">
    <citation type="submission" date="2019-06" db="EMBL/GenBank/DDBJ databases">
        <authorList>
            <person name="Rodrigo-Torres L."/>
            <person name="Arahal R. D."/>
            <person name="Lucena T."/>
        </authorList>
    </citation>
    <scope>NUCLEOTIDE SEQUENCE [LARGE SCALE GENOMIC DNA]</scope>
    <source>
        <strain evidence="2 4">INIA P508</strain>
    </source>
</reference>